<organism evidence="1 2">
    <name type="scientific">Microbacterium trichothecenolyticum</name>
    <name type="common">Aureobacterium trichothecenolyticum</name>
    <dbReference type="NCBI Taxonomy" id="69370"/>
    <lineage>
        <taxon>Bacteria</taxon>
        <taxon>Bacillati</taxon>
        <taxon>Actinomycetota</taxon>
        <taxon>Actinomycetes</taxon>
        <taxon>Micrococcales</taxon>
        <taxon>Microbacteriaceae</taxon>
        <taxon>Microbacterium</taxon>
    </lineage>
</organism>
<dbReference type="Proteomes" id="UP000034098">
    <property type="component" value="Unassembled WGS sequence"/>
</dbReference>
<name>A0A0M2HFZ0_MICTR</name>
<comment type="caution">
    <text evidence="1">The sequence shown here is derived from an EMBL/GenBank/DDBJ whole genome shotgun (WGS) entry which is preliminary data.</text>
</comment>
<dbReference type="OrthoDB" id="5068712at2"/>
<evidence type="ECO:0000313" key="1">
    <source>
        <dbReference type="EMBL" id="KJL43214.1"/>
    </source>
</evidence>
<sequence>MEQSSRARSCAVGDLDDFDIDHRVTFARPPNHGSSRPRVSGRLKRIRGVDYLIANMPRPGIELVVAFPRQLGGELVDVFGPLPMTYLIEVGQLMQDLRKPFAH</sequence>
<dbReference type="AlphaFoldDB" id="A0A0M2HFZ0"/>
<keyword evidence="2" id="KW-1185">Reference proteome</keyword>
<dbReference type="EMBL" id="JYJA01000032">
    <property type="protein sequence ID" value="KJL43214.1"/>
    <property type="molecule type" value="Genomic_DNA"/>
</dbReference>
<gene>
    <name evidence="1" type="ORF">RS82_01708</name>
</gene>
<protein>
    <submittedName>
        <fullName evidence="1">Uncharacterized protein</fullName>
    </submittedName>
</protein>
<dbReference type="RefSeq" id="WP_045298238.1">
    <property type="nucleotide sequence ID" value="NZ_JYJA01000032.1"/>
</dbReference>
<proteinExistence type="predicted"/>
<evidence type="ECO:0000313" key="2">
    <source>
        <dbReference type="Proteomes" id="UP000034098"/>
    </source>
</evidence>
<reference evidence="1 2" key="1">
    <citation type="submission" date="2015-02" db="EMBL/GenBank/DDBJ databases">
        <title>Draft genome sequences of ten Microbacterium spp. with emphasis on heavy metal contaminated environments.</title>
        <authorList>
            <person name="Corretto E."/>
        </authorList>
    </citation>
    <scope>NUCLEOTIDE SEQUENCE [LARGE SCALE GENOMIC DNA]</scope>
    <source>
        <strain evidence="1 2">DSM 8608</strain>
    </source>
</reference>
<accession>A0A0M2HFZ0</accession>
<dbReference type="PATRIC" id="fig|69370.6.peg.1739"/>